<accession>A0ABY2WID1</accession>
<gene>
    <name evidence="4" type="ORF">FGG15_10375</name>
</gene>
<dbReference type="SUPFAM" id="SSF49899">
    <property type="entry name" value="Concanavalin A-like lectins/glucanases"/>
    <property type="match status" value="1"/>
</dbReference>
<proteinExistence type="predicted"/>
<evidence type="ECO:0000259" key="3">
    <source>
        <dbReference type="SMART" id="SM00560"/>
    </source>
</evidence>
<evidence type="ECO:0000313" key="5">
    <source>
        <dbReference type="Proteomes" id="UP000751614"/>
    </source>
</evidence>
<evidence type="ECO:0000256" key="2">
    <source>
        <dbReference type="ARBA" id="ARBA00023157"/>
    </source>
</evidence>
<dbReference type="Pfam" id="PF13385">
    <property type="entry name" value="Laminin_G_3"/>
    <property type="match status" value="1"/>
</dbReference>
<feature type="domain" description="LamG-like jellyroll fold" evidence="3">
    <location>
        <begin position="112"/>
        <end position="261"/>
    </location>
</feature>
<evidence type="ECO:0000313" key="4">
    <source>
        <dbReference type="EMBL" id="TMU54608.1"/>
    </source>
</evidence>
<name>A0ABY2WID1_9FLAO</name>
<dbReference type="InterPro" id="IPR006558">
    <property type="entry name" value="LamG-like"/>
</dbReference>
<comment type="caution">
    <text evidence="4">The sequence shown here is derived from an EMBL/GenBank/DDBJ whole genome shotgun (WGS) entry which is preliminary data.</text>
</comment>
<dbReference type="InterPro" id="IPR013320">
    <property type="entry name" value="ConA-like_dom_sf"/>
</dbReference>
<organism evidence="4 5">
    <name type="scientific">Flagellimonas algicola</name>
    <dbReference type="NCBI Taxonomy" id="2583815"/>
    <lineage>
        <taxon>Bacteria</taxon>
        <taxon>Pseudomonadati</taxon>
        <taxon>Bacteroidota</taxon>
        <taxon>Flavobacteriia</taxon>
        <taxon>Flavobacteriales</taxon>
        <taxon>Flavobacteriaceae</taxon>
        <taxon>Flagellimonas</taxon>
    </lineage>
</organism>
<dbReference type="EMBL" id="VCNI01000002">
    <property type="protein sequence ID" value="TMU54608.1"/>
    <property type="molecule type" value="Genomic_DNA"/>
</dbReference>
<keyword evidence="1" id="KW-0732">Signal</keyword>
<dbReference type="Gene3D" id="2.60.120.200">
    <property type="match status" value="1"/>
</dbReference>
<protein>
    <submittedName>
        <fullName evidence="4">LamG domain-containing protein</fullName>
    </submittedName>
</protein>
<keyword evidence="2" id="KW-1015">Disulfide bond</keyword>
<dbReference type="Proteomes" id="UP000751614">
    <property type="component" value="Unassembled WGS sequence"/>
</dbReference>
<keyword evidence="5" id="KW-1185">Reference proteome</keyword>
<dbReference type="SMART" id="SM00560">
    <property type="entry name" value="LamGL"/>
    <property type="match status" value="1"/>
</dbReference>
<evidence type="ECO:0000256" key="1">
    <source>
        <dbReference type="ARBA" id="ARBA00022729"/>
    </source>
</evidence>
<sequence length="714" mass="81499">MESSKLLPSKVYNLLNPVKLSFMKVRTLLFVAILVLSNCLSVVAQNIQNEGIAYWAFDDLDTPGTKDMVSGYVDQIDGHYKSVAGVVGKAIKCDGFTTSIVRDEEEAPVISGPFTIEAWVAPQAYPWNWSAIYNQEYKKQRGIFFGIDGEGRVGLHAAVARQWRECISTATIPFMEWSHIAATFDPEEGMKVYINGELSGYLKVQGDLLYDREFPMQIARNHQPSPPSSLNRAGFVNVPAKFSFDGIIDELKIWNKVLTGDELNGNYQKIKPSEAPQLTWRRLPEIQLDEAAFGAFYTKLKYDEDWDRLWRDDQYPDIVVTFDKKKHSMVFWKGTNYNMNLVTENGKWIADQSAETFGEFGCMEHMSDKQNRYSHVRVIENNMARVVVHWRYALADINYTIANTDPVTNWGDWADEYYYIYPDGYAIRHYRIHGMDDGYSITEPALLSNPGERPEDNIDMVAVTLANVNGETSSHSFETWPSDQLQGGRFKNSVDDEVLSIINVKSNTKPFFIYEEPGGIGPYGGGRKEIDYRLSKFHWRNHWPVSQIPSDGRFVLANDRVTSSAITSPKAGIQKEYEEGDFEGRFVLGLSDGPMEDLVQFAKFWLNTPEIALSDDSFSYDGFNRNDRAYHMTRNSQTTETLQMEIAADKESPLVNPVFIIHNWGDVTPRISLEEEVLPSEKFRYAVRNTLDSRDLILWFDLALDKKTKLVLSK</sequence>
<reference evidence="4 5" key="1">
    <citation type="submission" date="2019-05" db="EMBL/GenBank/DDBJ databases">
        <title>Flagellimonas sp. AsT0115, sp. nov., isolated from a marine red algae, Asparagopsis taxiformis.</title>
        <authorList>
            <person name="Kim J."/>
            <person name="Jeong S.E."/>
            <person name="Jeon C.O."/>
        </authorList>
    </citation>
    <scope>NUCLEOTIDE SEQUENCE [LARGE SCALE GENOMIC DNA]</scope>
    <source>
        <strain evidence="4 5">AsT0115</strain>
    </source>
</reference>